<evidence type="ECO:0000259" key="1">
    <source>
        <dbReference type="Pfam" id="PF01979"/>
    </source>
</evidence>
<dbReference type="InterPro" id="IPR006680">
    <property type="entry name" value="Amidohydro-rel"/>
</dbReference>
<dbReference type="InterPro" id="IPR051781">
    <property type="entry name" value="Metallo-dep_Hydrolase"/>
</dbReference>
<dbReference type="GO" id="GO:0016810">
    <property type="term" value="F:hydrolase activity, acting on carbon-nitrogen (but not peptide) bonds"/>
    <property type="evidence" value="ECO:0007669"/>
    <property type="project" value="InterPro"/>
</dbReference>
<evidence type="ECO:0000313" key="3">
    <source>
        <dbReference type="Proteomes" id="UP000237889"/>
    </source>
</evidence>
<name>A0A2S0NBU6_9HYPH</name>
<dbReference type="Pfam" id="PF01979">
    <property type="entry name" value="Amidohydro_1"/>
    <property type="match status" value="1"/>
</dbReference>
<dbReference type="CDD" id="cd01299">
    <property type="entry name" value="Met_dep_hydrolase_A"/>
    <property type="match status" value="1"/>
</dbReference>
<dbReference type="AlphaFoldDB" id="A0A2S0NBU6"/>
<dbReference type="InterPro" id="IPR011059">
    <property type="entry name" value="Metal-dep_hydrolase_composite"/>
</dbReference>
<dbReference type="RefSeq" id="WP_106748973.1">
    <property type="nucleotide sequence ID" value="NZ_CP027668.1"/>
</dbReference>
<feature type="domain" description="Amidohydrolase-related" evidence="1">
    <location>
        <begin position="55"/>
        <end position="403"/>
    </location>
</feature>
<organism evidence="2 3">
    <name type="scientific">Phreatobacter cathodiphilus</name>
    <dbReference type="NCBI Taxonomy" id="1868589"/>
    <lineage>
        <taxon>Bacteria</taxon>
        <taxon>Pseudomonadati</taxon>
        <taxon>Pseudomonadota</taxon>
        <taxon>Alphaproteobacteria</taxon>
        <taxon>Hyphomicrobiales</taxon>
        <taxon>Phreatobacteraceae</taxon>
        <taxon>Phreatobacter</taxon>
    </lineage>
</organism>
<gene>
    <name evidence="2" type="ORF">C6569_11460</name>
</gene>
<dbReference type="EMBL" id="CP027668">
    <property type="protein sequence ID" value="AVO45632.1"/>
    <property type="molecule type" value="Genomic_DNA"/>
</dbReference>
<evidence type="ECO:0000313" key="2">
    <source>
        <dbReference type="EMBL" id="AVO45632.1"/>
    </source>
</evidence>
<dbReference type="Proteomes" id="UP000237889">
    <property type="component" value="Chromosome"/>
</dbReference>
<dbReference type="PANTHER" id="PTHR43135:SF3">
    <property type="entry name" value="ALPHA-D-RIBOSE 1-METHYLPHOSPHONATE 5-TRIPHOSPHATE DIPHOSPHATASE"/>
    <property type="match status" value="1"/>
</dbReference>
<dbReference type="SUPFAM" id="SSF51338">
    <property type="entry name" value="Composite domain of metallo-dependent hydrolases"/>
    <property type="match status" value="2"/>
</dbReference>
<dbReference type="InterPro" id="IPR032466">
    <property type="entry name" value="Metal_Hydrolase"/>
</dbReference>
<proteinExistence type="predicted"/>
<dbReference type="Gene3D" id="2.30.40.10">
    <property type="entry name" value="Urease, subunit C, domain 1"/>
    <property type="match status" value="1"/>
</dbReference>
<keyword evidence="3" id="KW-1185">Reference proteome</keyword>
<protein>
    <submittedName>
        <fullName evidence="2">Peptidase M38</fullName>
    </submittedName>
</protein>
<sequence length="412" mass="44672">MSLTLFRNFRLLDPAVADELVEGYELLVEGDKVKELSDKPIKASKATVMNCGKRTMMPGLIDCHVHVIATMVNIGQNALVPDALIAYRAARIMKGMLDRGFTTVRDLGGATYPLVEAQEQGLIEAPRLIIPGKALSQTGGHGDSRSRYDRRDPETWTRTLGSLGRLADGVDAVRQACREEIKQGAHFIKIMANGGVASPNDPIHFLGYSRDEIIAAVEEATNAGTYVAAHLYTDEAIRRAVECGVHSLEHCNLIQSKTAKFAAEKGAIACPTLVTYEYLGVEGPALGLDPISVGKVDTVRLAGMKSLEIMHKAKLTMAYGSDLLGEMHRHQSEEFVIRGRVLPAIEVIRSTTMHAAKLCRREGQIGTLKAGAYADAVLVDGNPLKDLSLLTKQGAHLALIMQGGRMHKNQLS</sequence>
<dbReference type="Gene3D" id="3.20.20.140">
    <property type="entry name" value="Metal-dependent hydrolases"/>
    <property type="match status" value="1"/>
</dbReference>
<reference evidence="2 3" key="1">
    <citation type="submission" date="2018-03" db="EMBL/GenBank/DDBJ databases">
        <title>Genome sequencing of Phreatobacter sp.</title>
        <authorList>
            <person name="Kim S.-J."/>
            <person name="Heo J."/>
            <person name="Kwon S.-W."/>
        </authorList>
    </citation>
    <scope>NUCLEOTIDE SEQUENCE [LARGE SCALE GENOMIC DNA]</scope>
    <source>
        <strain evidence="2 3">S-12</strain>
    </source>
</reference>
<dbReference type="InterPro" id="IPR057744">
    <property type="entry name" value="OTAase-like"/>
</dbReference>
<accession>A0A2S0NBU6</accession>
<dbReference type="PANTHER" id="PTHR43135">
    <property type="entry name" value="ALPHA-D-RIBOSE 1-METHYLPHOSPHONATE 5-TRIPHOSPHATE DIPHOSPHATASE"/>
    <property type="match status" value="1"/>
</dbReference>
<dbReference type="OrthoDB" id="9782972at2"/>
<dbReference type="KEGG" id="phr:C6569_11460"/>
<dbReference type="SUPFAM" id="SSF51556">
    <property type="entry name" value="Metallo-dependent hydrolases"/>
    <property type="match status" value="1"/>
</dbReference>